<dbReference type="SUPFAM" id="SSF55729">
    <property type="entry name" value="Acyl-CoA N-acyltransferases (Nat)"/>
    <property type="match status" value="1"/>
</dbReference>
<keyword evidence="2" id="KW-0808">Transferase</keyword>
<dbReference type="Pfam" id="PF00583">
    <property type="entry name" value="Acetyltransf_1"/>
    <property type="match status" value="1"/>
</dbReference>
<dbReference type="STRING" id="1121305.CLCOL_06720"/>
<feature type="domain" description="N-acetyltransferase" evidence="1">
    <location>
        <begin position="11"/>
        <end position="203"/>
    </location>
</feature>
<dbReference type="GO" id="GO:0016747">
    <property type="term" value="F:acyltransferase activity, transferring groups other than amino-acyl groups"/>
    <property type="evidence" value="ECO:0007669"/>
    <property type="project" value="InterPro"/>
</dbReference>
<keyword evidence="3" id="KW-1185">Reference proteome</keyword>
<proteinExistence type="predicted"/>
<dbReference type="PATRIC" id="fig|1121305.3.peg.679"/>
<dbReference type="EMBL" id="LTBB01000002">
    <property type="protein sequence ID" value="KYH30034.1"/>
    <property type="molecule type" value="Genomic_DNA"/>
</dbReference>
<evidence type="ECO:0000313" key="2">
    <source>
        <dbReference type="EMBL" id="KYH30034.1"/>
    </source>
</evidence>
<dbReference type="PROSITE" id="PS51186">
    <property type="entry name" value="GNAT"/>
    <property type="match status" value="1"/>
</dbReference>
<accession>A0A151AQW5</accession>
<dbReference type="Proteomes" id="UP000075374">
    <property type="component" value="Unassembled WGS sequence"/>
</dbReference>
<reference evidence="2 3" key="1">
    <citation type="submission" date="2016-02" db="EMBL/GenBank/DDBJ databases">
        <title>Genome sequence of Clostridium colicanis DSM 13634.</title>
        <authorList>
            <person name="Poehlein A."/>
            <person name="Daniel R."/>
        </authorList>
    </citation>
    <scope>NUCLEOTIDE SEQUENCE [LARGE SCALE GENOMIC DNA]</scope>
    <source>
        <strain evidence="2 3">DSM 13634</strain>
    </source>
</reference>
<dbReference type="RefSeq" id="WP_061857585.1">
    <property type="nucleotide sequence ID" value="NZ_LTBB01000002.1"/>
</dbReference>
<dbReference type="AlphaFoldDB" id="A0A151AQW5"/>
<comment type="caution">
    <text evidence="2">The sequence shown here is derived from an EMBL/GenBank/DDBJ whole genome shotgun (WGS) entry which is preliminary data.</text>
</comment>
<evidence type="ECO:0000313" key="3">
    <source>
        <dbReference type="Proteomes" id="UP000075374"/>
    </source>
</evidence>
<sequence length="203" mass="23070">MKCKGYDFTIIRADKIELDVRKQMSEIFAEGFAQWLEYFSKDKNIIAKTFAHMFVLDQFYVAVVDNKIAAMAACTDCRALAVRLDKKELRKHLGIIKGSIAGIVLKKEFESPFKNPAPETGSIEYVGTALEFRGQGAASQIIRYIIENTSYKKYLIEAVADTNLPALKLYKKLGFKEYKRKSLPPNRAKKVGINNIVSLKYVR</sequence>
<organism evidence="2 3">
    <name type="scientific">Clostridium colicanis DSM 13634</name>
    <dbReference type="NCBI Taxonomy" id="1121305"/>
    <lineage>
        <taxon>Bacteria</taxon>
        <taxon>Bacillati</taxon>
        <taxon>Bacillota</taxon>
        <taxon>Clostridia</taxon>
        <taxon>Eubacteriales</taxon>
        <taxon>Clostridiaceae</taxon>
        <taxon>Clostridium</taxon>
    </lineage>
</organism>
<dbReference type="InterPro" id="IPR000182">
    <property type="entry name" value="GNAT_dom"/>
</dbReference>
<protein>
    <submittedName>
        <fullName evidence="2">Acetyltransferase (GNAT) family protein</fullName>
    </submittedName>
</protein>
<name>A0A151AQW5_9CLOT</name>
<dbReference type="InterPro" id="IPR016181">
    <property type="entry name" value="Acyl_CoA_acyltransferase"/>
</dbReference>
<dbReference type="Gene3D" id="3.40.630.30">
    <property type="match status" value="1"/>
</dbReference>
<gene>
    <name evidence="2" type="ORF">CLCOL_06720</name>
</gene>
<evidence type="ECO:0000259" key="1">
    <source>
        <dbReference type="PROSITE" id="PS51186"/>
    </source>
</evidence>